<dbReference type="InterPro" id="IPR003594">
    <property type="entry name" value="HATPase_dom"/>
</dbReference>
<dbReference type="InterPro" id="IPR001789">
    <property type="entry name" value="Sig_transdc_resp-reg_receiver"/>
</dbReference>
<comment type="catalytic activity">
    <reaction evidence="1">
        <text>ATP + protein L-histidine = ADP + protein N-phospho-L-histidine.</text>
        <dbReference type="EC" id="2.7.13.3"/>
    </reaction>
</comment>
<dbReference type="CDD" id="cd00156">
    <property type="entry name" value="REC"/>
    <property type="match status" value="1"/>
</dbReference>
<dbReference type="NCBIfam" id="TIGR00229">
    <property type="entry name" value="sensory_box"/>
    <property type="match status" value="3"/>
</dbReference>
<evidence type="ECO:0000259" key="7">
    <source>
        <dbReference type="PROSITE" id="PS50109"/>
    </source>
</evidence>
<keyword evidence="4" id="KW-0808">Transferase</keyword>
<dbReference type="SUPFAM" id="SSF52172">
    <property type="entry name" value="CheY-like"/>
    <property type="match status" value="1"/>
</dbReference>
<dbReference type="SMART" id="SM00387">
    <property type="entry name" value="HATPase_c"/>
    <property type="match status" value="1"/>
</dbReference>
<dbReference type="InterPro" id="IPR036097">
    <property type="entry name" value="HisK_dim/P_sf"/>
</dbReference>
<dbReference type="Pfam" id="PF02518">
    <property type="entry name" value="HATPase_c"/>
    <property type="match status" value="1"/>
</dbReference>
<dbReference type="GO" id="GO:0006355">
    <property type="term" value="P:regulation of DNA-templated transcription"/>
    <property type="evidence" value="ECO:0007669"/>
    <property type="project" value="InterPro"/>
</dbReference>
<feature type="domain" description="PAC" evidence="10">
    <location>
        <begin position="347"/>
        <end position="398"/>
    </location>
</feature>
<dbReference type="RefSeq" id="WP_284351437.1">
    <property type="nucleotide sequence ID" value="NZ_BRXS01000005.1"/>
</dbReference>
<dbReference type="PROSITE" id="PS50109">
    <property type="entry name" value="HIS_KIN"/>
    <property type="match status" value="1"/>
</dbReference>
<dbReference type="InterPro" id="IPR052162">
    <property type="entry name" value="Sensor_kinase/Photoreceptor"/>
</dbReference>
<dbReference type="Pfam" id="PF00989">
    <property type="entry name" value="PAS"/>
    <property type="match status" value="1"/>
</dbReference>
<evidence type="ECO:0000256" key="3">
    <source>
        <dbReference type="ARBA" id="ARBA00022553"/>
    </source>
</evidence>
<dbReference type="SMART" id="SM00388">
    <property type="entry name" value="HisKA"/>
    <property type="match status" value="1"/>
</dbReference>
<evidence type="ECO:0000256" key="1">
    <source>
        <dbReference type="ARBA" id="ARBA00000085"/>
    </source>
</evidence>
<reference evidence="11" key="1">
    <citation type="submission" date="2022-08" db="EMBL/GenBank/DDBJ databases">
        <title>Draft genome sequencing of Roseisolibacter agri AW1220.</title>
        <authorList>
            <person name="Tobiishi Y."/>
            <person name="Tonouchi A."/>
        </authorList>
    </citation>
    <scope>NUCLEOTIDE SEQUENCE</scope>
    <source>
        <strain evidence="11">AW1220</strain>
    </source>
</reference>
<keyword evidence="3 6" id="KW-0597">Phosphoprotein</keyword>
<evidence type="ECO:0000256" key="2">
    <source>
        <dbReference type="ARBA" id="ARBA00012438"/>
    </source>
</evidence>
<keyword evidence="12" id="KW-1185">Reference proteome</keyword>
<evidence type="ECO:0000259" key="9">
    <source>
        <dbReference type="PROSITE" id="PS50112"/>
    </source>
</evidence>
<dbReference type="InterPro" id="IPR000700">
    <property type="entry name" value="PAS-assoc_C"/>
</dbReference>
<dbReference type="GO" id="GO:0000155">
    <property type="term" value="F:phosphorelay sensor kinase activity"/>
    <property type="evidence" value="ECO:0007669"/>
    <property type="project" value="InterPro"/>
</dbReference>
<dbReference type="SMART" id="SM00086">
    <property type="entry name" value="PAC"/>
    <property type="match status" value="4"/>
</dbReference>
<dbReference type="CDD" id="cd00082">
    <property type="entry name" value="HisKA"/>
    <property type="match status" value="1"/>
</dbReference>
<evidence type="ECO:0000313" key="12">
    <source>
        <dbReference type="Proteomes" id="UP001161325"/>
    </source>
</evidence>
<dbReference type="InterPro" id="IPR005467">
    <property type="entry name" value="His_kinase_dom"/>
</dbReference>
<dbReference type="SMART" id="SM00091">
    <property type="entry name" value="PAS"/>
    <property type="match status" value="4"/>
</dbReference>
<feature type="domain" description="Response regulatory" evidence="8">
    <location>
        <begin position="775"/>
        <end position="891"/>
    </location>
</feature>
<dbReference type="Proteomes" id="UP001161325">
    <property type="component" value="Unassembled WGS sequence"/>
</dbReference>
<evidence type="ECO:0000259" key="8">
    <source>
        <dbReference type="PROSITE" id="PS50110"/>
    </source>
</evidence>
<name>A0AA37Q5K0_9BACT</name>
<dbReference type="PRINTS" id="PR00344">
    <property type="entry name" value="BCTRLSENSOR"/>
</dbReference>
<dbReference type="InterPro" id="IPR011006">
    <property type="entry name" value="CheY-like_superfamily"/>
</dbReference>
<dbReference type="PANTHER" id="PTHR43304">
    <property type="entry name" value="PHYTOCHROME-LIKE PROTEIN CPH1"/>
    <property type="match status" value="1"/>
</dbReference>
<dbReference type="PANTHER" id="PTHR43304:SF1">
    <property type="entry name" value="PAC DOMAIN-CONTAINING PROTEIN"/>
    <property type="match status" value="1"/>
</dbReference>
<dbReference type="PROSITE" id="PS50112">
    <property type="entry name" value="PAS"/>
    <property type="match status" value="1"/>
</dbReference>
<comment type="caution">
    <text evidence="11">The sequence shown here is derived from an EMBL/GenBank/DDBJ whole genome shotgun (WGS) entry which is preliminary data.</text>
</comment>
<feature type="modified residue" description="4-aspartylphosphate" evidence="6">
    <location>
        <position position="826"/>
    </location>
</feature>
<dbReference type="SMART" id="SM00448">
    <property type="entry name" value="REC"/>
    <property type="match status" value="1"/>
</dbReference>
<dbReference type="InterPro" id="IPR036890">
    <property type="entry name" value="HATPase_C_sf"/>
</dbReference>
<feature type="domain" description="Histidine kinase" evidence="7">
    <location>
        <begin position="530"/>
        <end position="754"/>
    </location>
</feature>
<dbReference type="InterPro" id="IPR000014">
    <property type="entry name" value="PAS"/>
</dbReference>
<dbReference type="EMBL" id="BRXS01000005">
    <property type="protein sequence ID" value="GLC26989.1"/>
    <property type="molecule type" value="Genomic_DNA"/>
</dbReference>
<dbReference type="PROSITE" id="PS50113">
    <property type="entry name" value="PAC"/>
    <property type="match status" value="2"/>
</dbReference>
<evidence type="ECO:0000313" key="11">
    <source>
        <dbReference type="EMBL" id="GLC26989.1"/>
    </source>
</evidence>
<keyword evidence="5" id="KW-0418">Kinase</keyword>
<evidence type="ECO:0000256" key="5">
    <source>
        <dbReference type="ARBA" id="ARBA00022777"/>
    </source>
</evidence>
<feature type="domain" description="PAS" evidence="9">
    <location>
        <begin position="39"/>
        <end position="74"/>
    </location>
</feature>
<dbReference type="SUPFAM" id="SSF55874">
    <property type="entry name" value="ATPase domain of HSP90 chaperone/DNA topoisomerase II/histidine kinase"/>
    <property type="match status" value="1"/>
</dbReference>
<dbReference type="Gene3D" id="3.30.450.20">
    <property type="entry name" value="PAS domain"/>
    <property type="match status" value="4"/>
</dbReference>
<evidence type="ECO:0000256" key="6">
    <source>
        <dbReference type="PROSITE-ProRule" id="PRU00169"/>
    </source>
</evidence>
<dbReference type="PROSITE" id="PS50110">
    <property type="entry name" value="RESPONSE_REGULATORY"/>
    <property type="match status" value="1"/>
</dbReference>
<dbReference type="SUPFAM" id="SSF47384">
    <property type="entry name" value="Homodimeric domain of signal transducing histidine kinase"/>
    <property type="match status" value="1"/>
</dbReference>
<feature type="domain" description="PAC" evidence="10">
    <location>
        <begin position="215"/>
        <end position="267"/>
    </location>
</feature>
<dbReference type="SUPFAM" id="SSF55785">
    <property type="entry name" value="PYP-like sensor domain (PAS domain)"/>
    <property type="match status" value="4"/>
</dbReference>
<dbReference type="Gene3D" id="3.40.50.2300">
    <property type="match status" value="1"/>
</dbReference>
<dbReference type="Pfam" id="PF00072">
    <property type="entry name" value="Response_reg"/>
    <property type="match status" value="1"/>
</dbReference>
<dbReference type="InterPro" id="IPR013655">
    <property type="entry name" value="PAS_fold_3"/>
</dbReference>
<dbReference type="CDD" id="cd00130">
    <property type="entry name" value="PAS"/>
    <property type="match status" value="4"/>
</dbReference>
<dbReference type="InterPro" id="IPR004358">
    <property type="entry name" value="Sig_transdc_His_kin-like_C"/>
</dbReference>
<evidence type="ECO:0000259" key="10">
    <source>
        <dbReference type="PROSITE" id="PS50113"/>
    </source>
</evidence>
<dbReference type="AlphaFoldDB" id="A0AA37Q5K0"/>
<dbReference type="Gene3D" id="1.10.287.130">
    <property type="match status" value="1"/>
</dbReference>
<dbReference type="InterPro" id="IPR013767">
    <property type="entry name" value="PAS_fold"/>
</dbReference>
<dbReference type="Gene3D" id="2.10.70.100">
    <property type="match status" value="1"/>
</dbReference>
<sequence>MSHPPPPAAPDGATGAVPVEVVGRLFALTRNLLCVTGPEGTFLHVNPAWERALGWTVDELLGRPLLDFVHPDDRVATLAASRTVRSDGALDPFVNRFRCRDGSYRWLSWIVSAPDAQGRCHSIATDVTAQRTAEARLRASEALLRETQEIASIGSWSWEVGTGATTWSDELYRIHGFAPGGVEASYERFIGLVHPDDRARVTADHADAVRVGGAFAHDYRIVRPDGTERTLHCRGRVTRGPEGAVVRVAGSCQDVTERVRTVEALQESQARFDRVAAKVPGMVFQYVLAPDGTEALPYVSAGAREIYGLSPEAMQRDPQEAFALVHPDDRAEWARTVAASAATLERWGWEGRLLLPSGEERWVQGAAQPQRQPDGSILWDGLLLDVTDRRRAEALARRQYELLQAILDHIPAMVTVTSATGEPVFANAEWTRLSGWSWAEARTLDLLAELYPDPAERARVVEFTRAATGRPGEFRMRSRDGRMLQTSWATVALSDGSVVGLGLDVSERGRLESQLRQAQKMEAVGQLAGGVAHDFNNLLQVIMASTRFARETLPSGTPAAEELAAVEEATARAVQLTRQLLVFSRKQLLKAEVLDLNRVVEGVTPMLRRLIGEDIRVLTMPGASLAPVVADPGQLEQVLMNLAVNARDAMPNGGTLRIETANVDAAAVEALHRGDVVEPGAYVRLTVRDTGVGMDEGTVARIFEPFFTTKASSQGTGLGLSTVYGIVKQSGGHVWVTSAPGDGTRFDIDLPAAAAPAPSGVAETAAPGVGRGTETVLLVEDDAAVRAGVGRILTRAGYTVLTATDGRDALRVAGASARPIHLVLTDIVMPEMNGRELVEQLTARYPELRVLCMSGYTDDEIVRRGLVVPTMALLEKPFTPERLLDAVRAALRRTARREG</sequence>
<evidence type="ECO:0000256" key="4">
    <source>
        <dbReference type="ARBA" id="ARBA00022679"/>
    </source>
</evidence>
<accession>A0AA37Q5K0</accession>
<dbReference type="InterPro" id="IPR035965">
    <property type="entry name" value="PAS-like_dom_sf"/>
</dbReference>
<dbReference type="InterPro" id="IPR003661">
    <property type="entry name" value="HisK_dim/P_dom"/>
</dbReference>
<dbReference type="Gene3D" id="3.30.565.10">
    <property type="entry name" value="Histidine kinase-like ATPase, C-terminal domain"/>
    <property type="match status" value="1"/>
</dbReference>
<dbReference type="Pfam" id="PF08447">
    <property type="entry name" value="PAS_3"/>
    <property type="match status" value="3"/>
</dbReference>
<gene>
    <name evidence="11" type="ORF">rosag_35020</name>
</gene>
<proteinExistence type="predicted"/>
<protein>
    <recommendedName>
        <fullName evidence="2">histidine kinase</fullName>
        <ecNumber evidence="2">2.7.13.3</ecNumber>
    </recommendedName>
</protein>
<organism evidence="11 12">
    <name type="scientific">Roseisolibacter agri</name>
    <dbReference type="NCBI Taxonomy" id="2014610"/>
    <lineage>
        <taxon>Bacteria</taxon>
        <taxon>Pseudomonadati</taxon>
        <taxon>Gemmatimonadota</taxon>
        <taxon>Gemmatimonadia</taxon>
        <taxon>Gemmatimonadales</taxon>
        <taxon>Gemmatimonadaceae</taxon>
        <taxon>Roseisolibacter</taxon>
    </lineage>
</organism>
<dbReference type="InterPro" id="IPR001610">
    <property type="entry name" value="PAC"/>
</dbReference>
<dbReference type="EC" id="2.7.13.3" evidence="2"/>